<dbReference type="Proteomes" id="UP000887579">
    <property type="component" value="Unplaced"/>
</dbReference>
<evidence type="ECO:0000313" key="2">
    <source>
        <dbReference type="WBParaSite" id="ES5_v2.g16150.t1"/>
    </source>
</evidence>
<sequence length="541" mass="61477">MSEDCIFAHVFTNRKCLIEGGCAVVAYIHGGSFHYGTPLQYAPEALIDNFNNVTRNIVFVSLAYRQSFLAVPNLNHKLNLSIDLNCGFHDIIHGIKWVKNEIHAFGGNPNRLTVMGDSGGASNIRVLLMSPLTKHLINQAVICSVASDYIFVRDKNEISSRILSKIVGCTNLEANSSEWENEKIVEKIIKCLRKKPAKVLSDAQVIIESMGYEFKFIARDFGPNAIAPRSYEEMLNETMAIPILSGAVAKEFLHSKNTIIKFPNGKFAINKTELHIWSKRALEDFHYLNPKQKTIAFTENEYNSIPKSAFIYDDVETFVPTYNFAVNQANRGSNVYLYEYVYQDVGDAYDSGPKKIPRIDSPKHAQELSYLLGLHVGNFTDKDIQIRYLYSQIFVDFINHGTPNTATRKWAKFNPLKSNYFVIDFPDPDLKSPGERNGYHAEAVKFWNTVVPRFEGPKTEIISETQLTYDPYVEKKTIKRNSTINTLSLITMPKEDKTSYNSNWGINSWSIFVIIFILGSIQIIMLIKLSLIRKPYQKLGN</sequence>
<evidence type="ECO:0000313" key="1">
    <source>
        <dbReference type="Proteomes" id="UP000887579"/>
    </source>
</evidence>
<dbReference type="WBParaSite" id="ES5_v2.g16150.t1">
    <property type="protein sequence ID" value="ES5_v2.g16150.t1"/>
    <property type="gene ID" value="ES5_v2.g16150"/>
</dbReference>
<accession>A0AC34FFE5</accession>
<protein>
    <submittedName>
        <fullName evidence="2">Carboxylic ester hydrolase</fullName>
    </submittedName>
</protein>
<name>A0AC34FFE5_9BILA</name>
<organism evidence="1 2">
    <name type="scientific">Panagrolaimus sp. ES5</name>
    <dbReference type="NCBI Taxonomy" id="591445"/>
    <lineage>
        <taxon>Eukaryota</taxon>
        <taxon>Metazoa</taxon>
        <taxon>Ecdysozoa</taxon>
        <taxon>Nematoda</taxon>
        <taxon>Chromadorea</taxon>
        <taxon>Rhabditida</taxon>
        <taxon>Tylenchina</taxon>
        <taxon>Panagrolaimomorpha</taxon>
        <taxon>Panagrolaimoidea</taxon>
        <taxon>Panagrolaimidae</taxon>
        <taxon>Panagrolaimus</taxon>
    </lineage>
</organism>
<proteinExistence type="predicted"/>
<reference evidence="2" key="1">
    <citation type="submission" date="2022-11" db="UniProtKB">
        <authorList>
            <consortium name="WormBaseParasite"/>
        </authorList>
    </citation>
    <scope>IDENTIFICATION</scope>
</reference>